<sequence>MERELLVERADGVALLTMNRPEQLNALGGDMLALLLEALQEAATDPEVGCVVLTGAGRGFSAGGDMKARAAGLRPPSTGPEGFMDRLRSRMEASRLLHEMPKPTIAMLNGVAAGAGMSLALACDMRVAGESARMTTAFAKMGFSGDFGGHWFLARLVGKARARELYFNSEILDAARMESLGLANRVVPDAALREETMALARRLGAGPRVAWRWMKRNMKVAEEGTLAEALDAEAFGMMRCEDTEDHREAARAFVEKRPPVFKGR</sequence>
<dbReference type="RefSeq" id="WP_343893636.1">
    <property type="nucleotide sequence ID" value="NZ_BAAAFZ010000007.1"/>
</dbReference>
<dbReference type="PROSITE" id="PS00166">
    <property type="entry name" value="ENOYL_COA_HYDRATASE"/>
    <property type="match status" value="1"/>
</dbReference>
<comment type="caution">
    <text evidence="3">The sequence shown here is derived from an EMBL/GenBank/DDBJ whole genome shotgun (WGS) entry which is preliminary data.</text>
</comment>
<reference evidence="3 4" key="1">
    <citation type="journal article" date="2019" name="Int. J. Syst. Evol. Microbiol.">
        <title>The Global Catalogue of Microorganisms (GCM) 10K type strain sequencing project: providing services to taxonomists for standard genome sequencing and annotation.</title>
        <authorList>
            <consortium name="The Broad Institute Genomics Platform"/>
            <consortium name="The Broad Institute Genome Sequencing Center for Infectious Disease"/>
            <person name="Wu L."/>
            <person name="Ma J."/>
        </authorList>
    </citation>
    <scope>NUCLEOTIDE SEQUENCE [LARGE SCALE GENOMIC DNA]</scope>
    <source>
        <strain evidence="3 4">JCM 9933</strain>
    </source>
</reference>
<protein>
    <submittedName>
        <fullName evidence="3">Enoyl-CoA hydratase</fullName>
    </submittedName>
</protein>
<evidence type="ECO:0000313" key="4">
    <source>
        <dbReference type="Proteomes" id="UP001501588"/>
    </source>
</evidence>
<dbReference type="PANTHER" id="PTHR43459:SF1">
    <property type="entry name" value="EG:BACN32G11.4 PROTEIN"/>
    <property type="match status" value="1"/>
</dbReference>
<proteinExistence type="inferred from homology"/>
<gene>
    <name evidence="3" type="ORF">GCM10009416_05800</name>
</gene>
<dbReference type="Proteomes" id="UP001501588">
    <property type="component" value="Unassembled WGS sequence"/>
</dbReference>
<dbReference type="EMBL" id="BAAAFZ010000007">
    <property type="protein sequence ID" value="GAA0570070.1"/>
    <property type="molecule type" value="Genomic_DNA"/>
</dbReference>
<dbReference type="InterPro" id="IPR001753">
    <property type="entry name" value="Enoyl-CoA_hydra/iso"/>
</dbReference>
<dbReference type="Gene3D" id="3.90.226.10">
    <property type="entry name" value="2-enoyl-CoA Hydratase, Chain A, domain 1"/>
    <property type="match status" value="1"/>
</dbReference>
<evidence type="ECO:0000256" key="1">
    <source>
        <dbReference type="ARBA" id="ARBA00005254"/>
    </source>
</evidence>
<dbReference type="Pfam" id="PF00378">
    <property type="entry name" value="ECH_1"/>
    <property type="match status" value="1"/>
</dbReference>
<evidence type="ECO:0000313" key="3">
    <source>
        <dbReference type="EMBL" id="GAA0570070.1"/>
    </source>
</evidence>
<accession>A0ABN1EMZ0</accession>
<name>A0ABN1EMZ0_9PROT</name>
<dbReference type="CDD" id="cd06558">
    <property type="entry name" value="crotonase-like"/>
    <property type="match status" value="1"/>
</dbReference>
<comment type="similarity">
    <text evidence="1 2">Belongs to the enoyl-CoA hydratase/isomerase family.</text>
</comment>
<dbReference type="Gene3D" id="1.10.12.10">
    <property type="entry name" value="Lyase 2-enoyl-coa Hydratase, Chain A, domain 2"/>
    <property type="match status" value="1"/>
</dbReference>
<dbReference type="InterPro" id="IPR014748">
    <property type="entry name" value="Enoyl-CoA_hydra_C"/>
</dbReference>
<organism evidence="3 4">
    <name type="scientific">Craurococcus roseus</name>
    <dbReference type="NCBI Taxonomy" id="77585"/>
    <lineage>
        <taxon>Bacteria</taxon>
        <taxon>Pseudomonadati</taxon>
        <taxon>Pseudomonadota</taxon>
        <taxon>Alphaproteobacteria</taxon>
        <taxon>Acetobacterales</taxon>
        <taxon>Acetobacteraceae</taxon>
        <taxon>Craurococcus</taxon>
    </lineage>
</organism>
<evidence type="ECO:0000256" key="2">
    <source>
        <dbReference type="RuleBase" id="RU003707"/>
    </source>
</evidence>
<dbReference type="PANTHER" id="PTHR43459">
    <property type="entry name" value="ENOYL-COA HYDRATASE"/>
    <property type="match status" value="1"/>
</dbReference>
<dbReference type="InterPro" id="IPR029045">
    <property type="entry name" value="ClpP/crotonase-like_dom_sf"/>
</dbReference>
<dbReference type="SUPFAM" id="SSF52096">
    <property type="entry name" value="ClpP/crotonase"/>
    <property type="match status" value="1"/>
</dbReference>
<dbReference type="InterPro" id="IPR018376">
    <property type="entry name" value="Enoyl-CoA_hyd/isom_CS"/>
</dbReference>
<keyword evidence="4" id="KW-1185">Reference proteome</keyword>